<keyword evidence="1" id="KW-0812">Transmembrane</keyword>
<dbReference type="PANTHER" id="PTHR36851:SF1">
    <property type="entry name" value="GLYCO_TRANS_2-LIKE DOMAIN-CONTAINING PROTEIN"/>
    <property type="match status" value="1"/>
</dbReference>
<evidence type="ECO:0000313" key="3">
    <source>
        <dbReference type="EMBL" id="KAK5064263.1"/>
    </source>
</evidence>
<dbReference type="RefSeq" id="XP_064711587.1">
    <property type="nucleotide sequence ID" value="XM_064843727.1"/>
</dbReference>
<proteinExistence type="predicted"/>
<dbReference type="InterPro" id="IPR001173">
    <property type="entry name" value="Glyco_trans_2-like"/>
</dbReference>
<dbReference type="EMBL" id="JAVRRD010000001">
    <property type="protein sequence ID" value="KAK5064263.1"/>
    <property type="molecule type" value="Genomic_DNA"/>
</dbReference>
<reference evidence="3 4" key="1">
    <citation type="submission" date="2023-08" db="EMBL/GenBank/DDBJ databases">
        <title>Black Yeasts Isolated from many extreme environments.</title>
        <authorList>
            <person name="Coleine C."/>
            <person name="Stajich J.E."/>
            <person name="Selbmann L."/>
        </authorList>
    </citation>
    <scope>NUCLEOTIDE SEQUENCE [LARGE SCALE GENOMIC DNA]</scope>
    <source>
        <strain evidence="3 4">CCFEE 5792</strain>
    </source>
</reference>
<evidence type="ECO:0000259" key="2">
    <source>
        <dbReference type="Pfam" id="PF13632"/>
    </source>
</evidence>
<protein>
    <recommendedName>
        <fullName evidence="2">Glycosyltransferase 2-like domain-containing protein</fullName>
    </recommendedName>
</protein>
<comment type="caution">
    <text evidence="3">The sequence shown here is derived from an EMBL/GenBank/DDBJ whole genome shotgun (WGS) entry which is preliminary data.</text>
</comment>
<evidence type="ECO:0000256" key="1">
    <source>
        <dbReference type="SAM" id="Phobius"/>
    </source>
</evidence>
<dbReference type="Gene3D" id="3.90.550.10">
    <property type="entry name" value="Spore Coat Polysaccharide Biosynthesis Protein SpsA, Chain A"/>
    <property type="match status" value="1"/>
</dbReference>
<keyword evidence="4" id="KW-1185">Reference proteome</keyword>
<keyword evidence="1" id="KW-1133">Transmembrane helix</keyword>
<evidence type="ECO:0000313" key="4">
    <source>
        <dbReference type="Proteomes" id="UP001358417"/>
    </source>
</evidence>
<feature type="transmembrane region" description="Helical" evidence="1">
    <location>
        <begin position="432"/>
        <end position="455"/>
    </location>
</feature>
<dbReference type="GeneID" id="89968318"/>
<dbReference type="Pfam" id="PF13632">
    <property type="entry name" value="Glyco_trans_2_3"/>
    <property type="match status" value="1"/>
</dbReference>
<name>A0AAV9NTN0_9EURO</name>
<gene>
    <name evidence="3" type="ORF">LTR84_000096</name>
</gene>
<accession>A0AAV9NTN0</accession>
<dbReference type="SUPFAM" id="SSF53448">
    <property type="entry name" value="Nucleotide-diphospho-sugar transferases"/>
    <property type="match status" value="1"/>
</dbReference>
<feature type="transmembrane region" description="Helical" evidence="1">
    <location>
        <begin position="376"/>
        <end position="393"/>
    </location>
</feature>
<dbReference type="AlphaFoldDB" id="A0AAV9NTN0"/>
<feature type="domain" description="Glycosyltransferase 2-like" evidence="2">
    <location>
        <begin position="104"/>
        <end position="378"/>
    </location>
</feature>
<dbReference type="PANTHER" id="PTHR36851">
    <property type="entry name" value="UNNAMED PRODUCT"/>
    <property type="match status" value="1"/>
</dbReference>
<keyword evidence="1" id="KW-0472">Membrane</keyword>
<sequence length="485" mass="55039">MAIIVPSYKEEIDILETTLRVLASHRHAKACYDVFLAMEARDPNGVAVATSLIDLFKHKFRDLQFTLHPNGIEGEAPGKSSNVSWAAKAVEKKYVNQPDWTDVLITVMDSDTHLLSQYFELIFQNHLRTRGEIGLSDVTFYMPPIVFDRNASRVPRLVRMADLMWCGAGLSCFNGRARRDAVAIPTAVYTISLSLACLVGGWDTGSEAIGEDLHMLLKCYFATGGHLRTISIPSPASQCNVSTGKSGIRGWAANHQARYSQGLRHMWGSLDTGFAVRQWFQLSQRRDSGSKSPFGRESSLPSHVLLRLKLGQHSVHQGEVKRYTWRNAVVFTRLFEAHFLPNHLFLVLLASALYSSLIHPDNQWQILSYALDMTSYMRAAGFALMTIYFVIFYEKYHQVCISAREHEMRRAGLYEEMEDDFSHRKRWTLTAIVDYFIFPISGTIFGSIPLFQAIVSHFWTEKLVYLVSAKPVKADKVREQWKDGV</sequence>
<dbReference type="Proteomes" id="UP001358417">
    <property type="component" value="Unassembled WGS sequence"/>
</dbReference>
<organism evidence="3 4">
    <name type="scientific">Exophiala bonariae</name>
    <dbReference type="NCBI Taxonomy" id="1690606"/>
    <lineage>
        <taxon>Eukaryota</taxon>
        <taxon>Fungi</taxon>
        <taxon>Dikarya</taxon>
        <taxon>Ascomycota</taxon>
        <taxon>Pezizomycotina</taxon>
        <taxon>Eurotiomycetes</taxon>
        <taxon>Chaetothyriomycetidae</taxon>
        <taxon>Chaetothyriales</taxon>
        <taxon>Herpotrichiellaceae</taxon>
        <taxon>Exophiala</taxon>
    </lineage>
</organism>
<dbReference type="InterPro" id="IPR029044">
    <property type="entry name" value="Nucleotide-diphossugar_trans"/>
</dbReference>